<name>A0A2N7WCX9_9BURK</name>
<dbReference type="NCBIfam" id="NF006108">
    <property type="entry name" value="PRK08259.1"/>
    <property type="match status" value="1"/>
</dbReference>
<dbReference type="EC" id="4.2.1.17" evidence="3"/>
<comment type="similarity">
    <text evidence="1 2">Belongs to the enoyl-CoA hydratase/isomerase family.</text>
</comment>
<evidence type="ECO:0000313" key="4">
    <source>
        <dbReference type="Proteomes" id="UP000235347"/>
    </source>
</evidence>
<dbReference type="PANTHER" id="PTHR43802:SF1">
    <property type="entry name" value="IP11341P-RELATED"/>
    <property type="match status" value="1"/>
</dbReference>
<evidence type="ECO:0000256" key="1">
    <source>
        <dbReference type="ARBA" id="ARBA00005254"/>
    </source>
</evidence>
<evidence type="ECO:0000313" key="3">
    <source>
        <dbReference type="EMBL" id="PMS27234.1"/>
    </source>
</evidence>
<dbReference type="Gene3D" id="3.90.226.10">
    <property type="entry name" value="2-enoyl-CoA Hydratase, Chain A, domain 1"/>
    <property type="match status" value="1"/>
</dbReference>
<keyword evidence="3" id="KW-0456">Lyase</keyword>
<dbReference type="Pfam" id="PF00378">
    <property type="entry name" value="ECH_1"/>
    <property type="match status" value="1"/>
</dbReference>
<accession>A0A2N7WCX9</accession>
<dbReference type="EMBL" id="PNYB01000003">
    <property type="protein sequence ID" value="PMS27234.1"/>
    <property type="molecule type" value="Genomic_DNA"/>
</dbReference>
<dbReference type="PROSITE" id="PS00166">
    <property type="entry name" value="ENOYL_COA_HYDRATASE"/>
    <property type="match status" value="1"/>
</dbReference>
<sequence>MVESFGPHVTLDARSDGVATIVLDRRQCRNAVDGPTATALAAAFARFEGEPQWRVGVLFGAGGTFCAGADLTAVSEPQRRNEVRPDGSGPGPMGPTRMMLAKPVIAAIAGHAVAGGLELATLCDLRVMEEDAVLGVFCRRFGVPLIDGGTIRLPRLIGLSRALDLILTGRPVDAAEALALGLANRIVPKGTSRQAAEALAAQLAAFPQAALLADRCSAIENSGLDDIAEALRREGAGGYRALLDEGVAGAARFAAGAGRHGEAVASGDEAGGTAP</sequence>
<dbReference type="InterPro" id="IPR001753">
    <property type="entry name" value="Enoyl-CoA_hydra/iso"/>
</dbReference>
<dbReference type="GO" id="GO:0004300">
    <property type="term" value="F:enoyl-CoA hydratase activity"/>
    <property type="evidence" value="ECO:0007669"/>
    <property type="project" value="UniProtKB-EC"/>
</dbReference>
<gene>
    <name evidence="3" type="ORF">C0Z19_05740</name>
</gene>
<protein>
    <submittedName>
        <fullName evidence="3">Enoyl-CoA hydratase</fullName>
        <ecNumber evidence="3">4.2.1.17</ecNumber>
    </submittedName>
</protein>
<dbReference type="CDD" id="cd06558">
    <property type="entry name" value="crotonase-like"/>
    <property type="match status" value="1"/>
</dbReference>
<proteinExistence type="inferred from homology"/>
<dbReference type="RefSeq" id="WP_102608806.1">
    <property type="nucleotide sequence ID" value="NZ_CADIKD010000001.1"/>
</dbReference>
<reference evidence="3 4" key="1">
    <citation type="submission" date="2018-01" db="EMBL/GenBank/DDBJ databases">
        <title>Whole genome analyses suggest that Burkholderia sensu lato contains two further novel genera in the rhizoxinica-symbiotica group Mycetohabitans gen. nov., and Trinickia gen. nov.: implications for the evolution of diazotrophy and nodulation in the Burkholderiaceae.</title>
        <authorList>
            <person name="Estrada-de los Santos P."/>
            <person name="Palmer M."/>
            <person name="Chavez-Ramirez B."/>
            <person name="Beukes C."/>
            <person name="Steenkamp E.T."/>
            <person name="Hirsch A.M."/>
            <person name="Manyaka P."/>
            <person name="Maluk M."/>
            <person name="Lafos M."/>
            <person name="Crook M."/>
            <person name="Gross E."/>
            <person name="Simon M.F."/>
            <person name="Bueno dos Reis Junior F."/>
            <person name="Poole P.S."/>
            <person name="Venter S.N."/>
            <person name="James E.K."/>
        </authorList>
    </citation>
    <scope>NUCLEOTIDE SEQUENCE [LARGE SCALE GENOMIC DNA]</scope>
    <source>
        <strain evidence="3 4">GP25-8</strain>
    </source>
</reference>
<dbReference type="SUPFAM" id="SSF52096">
    <property type="entry name" value="ClpP/crotonase"/>
    <property type="match status" value="1"/>
</dbReference>
<comment type="caution">
    <text evidence="3">The sequence shown here is derived from an EMBL/GenBank/DDBJ whole genome shotgun (WGS) entry which is preliminary data.</text>
</comment>
<dbReference type="InterPro" id="IPR029045">
    <property type="entry name" value="ClpP/crotonase-like_dom_sf"/>
</dbReference>
<keyword evidence="4" id="KW-1185">Reference proteome</keyword>
<organism evidence="3 4">
    <name type="scientific">Trinickia soli</name>
    <dbReference type="NCBI Taxonomy" id="380675"/>
    <lineage>
        <taxon>Bacteria</taxon>
        <taxon>Pseudomonadati</taxon>
        <taxon>Pseudomonadota</taxon>
        <taxon>Betaproteobacteria</taxon>
        <taxon>Burkholderiales</taxon>
        <taxon>Burkholderiaceae</taxon>
        <taxon>Trinickia</taxon>
    </lineage>
</organism>
<dbReference type="AlphaFoldDB" id="A0A2N7WCX9"/>
<dbReference type="Proteomes" id="UP000235347">
    <property type="component" value="Unassembled WGS sequence"/>
</dbReference>
<dbReference type="Gene3D" id="1.10.287.2460">
    <property type="match status" value="1"/>
</dbReference>
<evidence type="ECO:0000256" key="2">
    <source>
        <dbReference type="RuleBase" id="RU003707"/>
    </source>
</evidence>
<dbReference type="InterPro" id="IPR018376">
    <property type="entry name" value="Enoyl-CoA_hyd/isom_CS"/>
</dbReference>
<dbReference type="PANTHER" id="PTHR43802">
    <property type="entry name" value="ENOYL-COA HYDRATASE"/>
    <property type="match status" value="1"/>
</dbReference>